<feature type="transmembrane region" description="Helical" evidence="5">
    <location>
        <begin position="398"/>
        <end position="429"/>
    </location>
</feature>
<dbReference type="EMBL" id="CP043046">
    <property type="protein sequence ID" value="QEI05294.1"/>
    <property type="molecule type" value="Genomic_DNA"/>
</dbReference>
<gene>
    <name evidence="7" type="ORF">FXN63_05145</name>
</gene>
<feature type="transmembrane region" description="Helical" evidence="5">
    <location>
        <begin position="79"/>
        <end position="105"/>
    </location>
</feature>
<dbReference type="PROSITE" id="PS50850">
    <property type="entry name" value="MFS"/>
    <property type="match status" value="1"/>
</dbReference>
<dbReference type="SUPFAM" id="SSF103473">
    <property type="entry name" value="MFS general substrate transporter"/>
    <property type="match status" value="1"/>
</dbReference>
<dbReference type="Pfam" id="PF07690">
    <property type="entry name" value="MFS_1"/>
    <property type="match status" value="1"/>
</dbReference>
<dbReference type="PANTHER" id="PTHR23526">
    <property type="entry name" value="INTEGRAL MEMBRANE TRANSPORT PROTEIN-RELATED"/>
    <property type="match status" value="1"/>
</dbReference>
<dbReference type="InterPro" id="IPR052528">
    <property type="entry name" value="Sugar_transport-like"/>
</dbReference>
<protein>
    <submittedName>
        <fullName evidence="7">MFS transporter</fullName>
    </submittedName>
</protein>
<dbReference type="PANTHER" id="PTHR23526:SF4">
    <property type="entry name" value="INTEGRAL MEMBRANE TRANSPORT PROTEIN"/>
    <property type="match status" value="1"/>
</dbReference>
<dbReference type="AlphaFoldDB" id="A0A5C0AUE3"/>
<evidence type="ECO:0000256" key="1">
    <source>
        <dbReference type="ARBA" id="ARBA00022692"/>
    </source>
</evidence>
<accession>A0A5C0AUE3</accession>
<feature type="transmembrane region" description="Helical" evidence="5">
    <location>
        <begin position="184"/>
        <end position="206"/>
    </location>
</feature>
<evidence type="ECO:0000313" key="7">
    <source>
        <dbReference type="EMBL" id="QEI05294.1"/>
    </source>
</evidence>
<dbReference type="InterPro" id="IPR011701">
    <property type="entry name" value="MFS"/>
</dbReference>
<dbReference type="KEGG" id="pacr:FXN63_05145"/>
<dbReference type="OrthoDB" id="4822895at2"/>
<name>A0A5C0AUE3_9BURK</name>
<evidence type="ECO:0000256" key="5">
    <source>
        <dbReference type="SAM" id="Phobius"/>
    </source>
</evidence>
<evidence type="ECO:0000259" key="6">
    <source>
        <dbReference type="PROSITE" id="PS50850"/>
    </source>
</evidence>
<evidence type="ECO:0000256" key="4">
    <source>
        <dbReference type="SAM" id="MobiDB-lite"/>
    </source>
</evidence>
<keyword evidence="2 5" id="KW-1133">Transmembrane helix</keyword>
<dbReference type="Proteomes" id="UP000325161">
    <property type="component" value="Chromosome"/>
</dbReference>
<dbReference type="RefSeq" id="WP_148813448.1">
    <property type="nucleotide sequence ID" value="NZ_CP043046.1"/>
</dbReference>
<keyword evidence="3 5" id="KW-0472">Membrane</keyword>
<sequence>MASPPCARPSSGLTHATTHSHAVPSAAANTAANGVANTGVANAGVADPAAPDAALSLPAVLTFSGITILNHVALTGARVTISLAALSWGMSTLAVGVLVSLFAVLPMLLSIRAGQWVDYIGAGKPMRVGTCLIILGVAMPVAWPAWPALAFASSAIGIGFMLQQLSTQTLLGKGVGPAQRTANFAWLALGNSISGFAGPLIAGFAIDGMGHRAALAVLIVSPILALVSLIYQPHKLPQSVARPTRVTTASAKPHGMLRDPLVRRILLSNLLLAAAWDFHMFMVPILGIRLGFSATTIGLILGCFGVAIFVIRLVLPLIQRRMKPWDLVRASTWLAAAVYLLFPFATSIPWLMALSFVLGLAVGSCQPSMLALMYQYAPSGRASEALGLRMAALQGSQVGIPLSFGAVGAAIGLTPLFCAMGLCLVAGAIPKPPGERDAQDDVNEAGKTGSDLKKLP</sequence>
<dbReference type="InterPro" id="IPR020846">
    <property type="entry name" value="MFS_dom"/>
</dbReference>
<feature type="transmembrane region" description="Helical" evidence="5">
    <location>
        <begin position="212"/>
        <end position="231"/>
    </location>
</feature>
<dbReference type="InterPro" id="IPR036259">
    <property type="entry name" value="MFS_trans_sf"/>
</dbReference>
<evidence type="ECO:0000313" key="8">
    <source>
        <dbReference type="Proteomes" id="UP000325161"/>
    </source>
</evidence>
<feature type="domain" description="Major facilitator superfamily (MFS) profile" evidence="6">
    <location>
        <begin position="51"/>
        <end position="433"/>
    </location>
</feature>
<feature type="transmembrane region" description="Helical" evidence="5">
    <location>
        <begin position="266"/>
        <end position="286"/>
    </location>
</feature>
<feature type="transmembrane region" description="Helical" evidence="5">
    <location>
        <begin position="149"/>
        <end position="172"/>
    </location>
</feature>
<feature type="region of interest" description="Disordered" evidence="4">
    <location>
        <begin position="433"/>
        <end position="456"/>
    </location>
</feature>
<feature type="transmembrane region" description="Helical" evidence="5">
    <location>
        <begin position="292"/>
        <end position="315"/>
    </location>
</feature>
<keyword evidence="8" id="KW-1185">Reference proteome</keyword>
<organism evidence="7 8">
    <name type="scientific">Pigmentiphaga aceris</name>
    <dbReference type="NCBI Taxonomy" id="1940612"/>
    <lineage>
        <taxon>Bacteria</taxon>
        <taxon>Pseudomonadati</taxon>
        <taxon>Pseudomonadota</taxon>
        <taxon>Betaproteobacteria</taxon>
        <taxon>Burkholderiales</taxon>
        <taxon>Alcaligenaceae</taxon>
        <taxon>Pigmentiphaga</taxon>
    </lineage>
</organism>
<evidence type="ECO:0000256" key="3">
    <source>
        <dbReference type="ARBA" id="ARBA00023136"/>
    </source>
</evidence>
<dbReference type="Gene3D" id="1.20.1250.20">
    <property type="entry name" value="MFS general substrate transporter like domains"/>
    <property type="match status" value="1"/>
</dbReference>
<evidence type="ECO:0000256" key="2">
    <source>
        <dbReference type="ARBA" id="ARBA00022989"/>
    </source>
</evidence>
<proteinExistence type="predicted"/>
<reference evidence="7 8" key="1">
    <citation type="submission" date="2019-08" db="EMBL/GenBank/DDBJ databases">
        <title>Amphibian skin-associated Pigmentiphaga: genome sequence and occurrence across geography and hosts.</title>
        <authorList>
            <person name="Bletz M.C."/>
            <person name="Bunk B."/>
            <person name="Sproeer C."/>
            <person name="Biwer P."/>
            <person name="Reiter S."/>
            <person name="Rabemananjara F.C.E."/>
            <person name="Schulz S."/>
            <person name="Overmann J."/>
            <person name="Vences M."/>
        </authorList>
    </citation>
    <scope>NUCLEOTIDE SEQUENCE [LARGE SCALE GENOMIC DNA]</scope>
    <source>
        <strain evidence="7 8">Mada1488</strain>
    </source>
</reference>
<keyword evidence="1 5" id="KW-0812">Transmembrane</keyword>
<dbReference type="GO" id="GO:0022857">
    <property type="term" value="F:transmembrane transporter activity"/>
    <property type="evidence" value="ECO:0007669"/>
    <property type="project" value="InterPro"/>
</dbReference>